<evidence type="ECO:0000256" key="6">
    <source>
        <dbReference type="ARBA" id="ARBA00023136"/>
    </source>
</evidence>
<gene>
    <name evidence="9" type="ORF">GCM10010170_112420</name>
</gene>
<keyword evidence="2" id="KW-1003">Cell membrane</keyword>
<evidence type="ECO:0000256" key="3">
    <source>
        <dbReference type="ARBA" id="ARBA00022679"/>
    </source>
</evidence>
<feature type="transmembrane region" description="Helical" evidence="8">
    <location>
        <begin position="156"/>
        <end position="175"/>
    </location>
</feature>
<dbReference type="EMBL" id="BAAARV010000145">
    <property type="protein sequence ID" value="GAA2396517.1"/>
    <property type="molecule type" value="Genomic_DNA"/>
</dbReference>
<dbReference type="InterPro" id="IPR018584">
    <property type="entry name" value="GT87"/>
</dbReference>
<evidence type="ECO:0000313" key="9">
    <source>
        <dbReference type="EMBL" id="GAA2396517.1"/>
    </source>
</evidence>
<evidence type="ECO:0000313" key="10">
    <source>
        <dbReference type="Proteomes" id="UP001501444"/>
    </source>
</evidence>
<proteinExistence type="inferred from homology"/>
<protein>
    <recommendedName>
        <fullName evidence="11">DUF2029 domain-containing protein</fullName>
    </recommendedName>
</protein>
<evidence type="ECO:0000256" key="2">
    <source>
        <dbReference type="ARBA" id="ARBA00022475"/>
    </source>
</evidence>
<evidence type="ECO:0000256" key="1">
    <source>
        <dbReference type="ARBA" id="ARBA00004651"/>
    </source>
</evidence>
<feature type="transmembrane region" description="Helical" evidence="8">
    <location>
        <begin position="6"/>
        <end position="26"/>
    </location>
</feature>
<name>A0ABP5V8J0_9ACTN</name>
<sequence length="435" mass="45237">MSRRVAAGLCLAAILGALLLPGRWYLLSWLPFAAGARLVPRVDRRAALVLVLLGAVALPLTAATHPPDSSDDVYRYVWDGRVQLAGVDPYRYPPAAPELRRFREPGLWPPSSHWCVADGCTLINRPAVPTIYPPVAEAVFAGVVLLSPRSARERPMQLAMALCAALVGALLWRALAALGRDPRRAVLWAWCPVVALEAGNNAHVDVVAAGLAAAAVWVLAAGRRPALGGALLGLAVATKLTPALLAPALLRRPPRPAAAVALCAAGALAVVYLPHVLAAGPAVLGYLPGYLHEEGYADGSRFALLDAVLPAALAPAAAALILAATALLAWRRADPGRPWGAAAATVTVTLLVAAPAYPWYTLLLVMLVTYGAPAEWLAVAPAAYLAQFAPDLGLPTATAQRVGYGLALLAIVAGLLRRRRSVTSGTASTPAPARP</sequence>
<evidence type="ECO:0000256" key="7">
    <source>
        <dbReference type="ARBA" id="ARBA00024033"/>
    </source>
</evidence>
<evidence type="ECO:0000256" key="5">
    <source>
        <dbReference type="ARBA" id="ARBA00022989"/>
    </source>
</evidence>
<dbReference type="Pfam" id="PF09594">
    <property type="entry name" value="GT87"/>
    <property type="match status" value="1"/>
</dbReference>
<keyword evidence="5 8" id="KW-1133">Transmembrane helix</keyword>
<keyword evidence="4 8" id="KW-0812">Transmembrane</keyword>
<feature type="transmembrane region" description="Helical" evidence="8">
    <location>
        <begin position="46"/>
        <end position="65"/>
    </location>
</feature>
<feature type="transmembrane region" description="Helical" evidence="8">
    <location>
        <begin position="398"/>
        <end position="416"/>
    </location>
</feature>
<comment type="similarity">
    <text evidence="7">Belongs to the glycosyltransferase 87 family.</text>
</comment>
<comment type="caution">
    <text evidence="9">The sequence shown here is derived from an EMBL/GenBank/DDBJ whole genome shotgun (WGS) entry which is preliminary data.</text>
</comment>
<evidence type="ECO:0008006" key="11">
    <source>
        <dbReference type="Google" id="ProtNLM"/>
    </source>
</evidence>
<evidence type="ECO:0000256" key="8">
    <source>
        <dbReference type="SAM" id="Phobius"/>
    </source>
</evidence>
<keyword evidence="6 8" id="KW-0472">Membrane</keyword>
<reference evidence="10" key="1">
    <citation type="journal article" date="2019" name="Int. J. Syst. Evol. Microbiol.">
        <title>The Global Catalogue of Microorganisms (GCM) 10K type strain sequencing project: providing services to taxonomists for standard genome sequencing and annotation.</title>
        <authorList>
            <consortium name="The Broad Institute Genomics Platform"/>
            <consortium name="The Broad Institute Genome Sequencing Center for Infectious Disease"/>
            <person name="Wu L."/>
            <person name="Ma J."/>
        </authorList>
    </citation>
    <scope>NUCLEOTIDE SEQUENCE [LARGE SCALE GENOMIC DNA]</scope>
    <source>
        <strain evidence="10">JCM 3272</strain>
    </source>
</reference>
<dbReference type="Proteomes" id="UP001501444">
    <property type="component" value="Unassembled WGS sequence"/>
</dbReference>
<comment type="subcellular location">
    <subcellularLocation>
        <location evidence="1">Cell membrane</location>
        <topology evidence="1">Multi-pass membrane protein</topology>
    </subcellularLocation>
</comment>
<feature type="transmembrane region" description="Helical" evidence="8">
    <location>
        <begin position="226"/>
        <end position="250"/>
    </location>
</feature>
<feature type="transmembrane region" description="Helical" evidence="8">
    <location>
        <begin position="187"/>
        <end position="220"/>
    </location>
</feature>
<dbReference type="RefSeq" id="WP_344621028.1">
    <property type="nucleotide sequence ID" value="NZ_BAAARV010000145.1"/>
</dbReference>
<accession>A0ABP5V8J0</accession>
<feature type="transmembrane region" description="Helical" evidence="8">
    <location>
        <begin position="307"/>
        <end position="329"/>
    </location>
</feature>
<keyword evidence="3" id="KW-0808">Transferase</keyword>
<keyword evidence="10" id="KW-1185">Reference proteome</keyword>
<evidence type="ECO:0000256" key="4">
    <source>
        <dbReference type="ARBA" id="ARBA00022692"/>
    </source>
</evidence>
<feature type="transmembrane region" description="Helical" evidence="8">
    <location>
        <begin position="257"/>
        <end position="287"/>
    </location>
</feature>
<organism evidence="9 10">
    <name type="scientific">Dactylosporangium salmoneum</name>
    <dbReference type="NCBI Taxonomy" id="53361"/>
    <lineage>
        <taxon>Bacteria</taxon>
        <taxon>Bacillati</taxon>
        <taxon>Actinomycetota</taxon>
        <taxon>Actinomycetes</taxon>
        <taxon>Micromonosporales</taxon>
        <taxon>Micromonosporaceae</taxon>
        <taxon>Dactylosporangium</taxon>
    </lineage>
</organism>